<comment type="caution">
    <text evidence="12">The sequence shown here is derived from an EMBL/GenBank/DDBJ whole genome shotgun (WGS) entry which is preliminary data.</text>
</comment>
<evidence type="ECO:0000256" key="8">
    <source>
        <dbReference type="ARBA" id="ARBA00023136"/>
    </source>
</evidence>
<evidence type="ECO:0000256" key="4">
    <source>
        <dbReference type="ARBA" id="ARBA00022481"/>
    </source>
</evidence>
<keyword evidence="3" id="KW-1003">Cell membrane</keyword>
<name>A0A7W9A3B1_9CAUL</name>
<dbReference type="AlphaFoldDB" id="A0A7W9A3B1"/>
<protein>
    <recommendedName>
        <fullName evidence="2">Type II secretion system protein H</fullName>
    </recommendedName>
    <alternativeName>
        <fullName evidence="10">General secretion pathway protein H</fullName>
    </alternativeName>
</protein>
<comment type="subcellular location">
    <subcellularLocation>
        <location evidence="1">Cell inner membrane</location>
        <topology evidence="1">Single-pass membrane protein</topology>
    </subcellularLocation>
</comment>
<dbReference type="Gene3D" id="3.55.40.10">
    <property type="entry name" value="minor pseudopilin epsh domain"/>
    <property type="match status" value="1"/>
</dbReference>
<evidence type="ECO:0000256" key="6">
    <source>
        <dbReference type="ARBA" id="ARBA00022692"/>
    </source>
</evidence>
<dbReference type="Pfam" id="PF12019">
    <property type="entry name" value="GspH"/>
    <property type="match status" value="1"/>
</dbReference>
<dbReference type="RefSeq" id="WP_123287786.1">
    <property type="nucleotide sequence ID" value="NZ_JACIJB010000004.1"/>
</dbReference>
<comment type="similarity">
    <text evidence="9">Belongs to the GSP H family.</text>
</comment>
<dbReference type="GO" id="GO:0005886">
    <property type="term" value="C:plasma membrane"/>
    <property type="evidence" value="ECO:0007669"/>
    <property type="project" value="UniProtKB-SubCell"/>
</dbReference>
<evidence type="ECO:0000256" key="2">
    <source>
        <dbReference type="ARBA" id="ARBA00021549"/>
    </source>
</evidence>
<reference evidence="12 13" key="1">
    <citation type="submission" date="2020-08" db="EMBL/GenBank/DDBJ databases">
        <title>Genomic Encyclopedia of Type Strains, Phase IV (KMG-IV): sequencing the most valuable type-strain genomes for metagenomic binning, comparative biology and taxonomic classification.</title>
        <authorList>
            <person name="Goeker M."/>
        </authorList>
    </citation>
    <scope>NUCLEOTIDE SEQUENCE [LARGE SCALE GENOMIC DNA]</scope>
    <source>
        <strain evidence="12 13">DSM 24448</strain>
    </source>
</reference>
<evidence type="ECO:0000256" key="9">
    <source>
        <dbReference type="ARBA" id="ARBA00025772"/>
    </source>
</evidence>
<accession>A0A7W9A3B1</accession>
<dbReference type="GO" id="GO:0015627">
    <property type="term" value="C:type II protein secretion system complex"/>
    <property type="evidence" value="ECO:0007669"/>
    <property type="project" value="InterPro"/>
</dbReference>
<evidence type="ECO:0000256" key="10">
    <source>
        <dbReference type="ARBA" id="ARBA00030775"/>
    </source>
</evidence>
<proteinExistence type="inferred from homology"/>
<keyword evidence="6" id="KW-0812">Transmembrane</keyword>
<evidence type="ECO:0000256" key="7">
    <source>
        <dbReference type="ARBA" id="ARBA00022989"/>
    </source>
</evidence>
<evidence type="ECO:0000256" key="3">
    <source>
        <dbReference type="ARBA" id="ARBA00022475"/>
    </source>
</evidence>
<evidence type="ECO:0000256" key="1">
    <source>
        <dbReference type="ARBA" id="ARBA00004377"/>
    </source>
</evidence>
<feature type="domain" description="General secretion pathway GspH" evidence="11">
    <location>
        <begin position="51"/>
        <end position="150"/>
    </location>
</feature>
<keyword evidence="5" id="KW-0997">Cell inner membrane</keyword>
<evidence type="ECO:0000313" key="13">
    <source>
        <dbReference type="Proteomes" id="UP000548978"/>
    </source>
</evidence>
<dbReference type="OrthoDB" id="7189369at2"/>
<dbReference type="InterPro" id="IPR002416">
    <property type="entry name" value="T2SS_protein-GspH"/>
</dbReference>
<dbReference type="NCBIfam" id="TIGR02532">
    <property type="entry name" value="IV_pilin_GFxxxE"/>
    <property type="match status" value="1"/>
</dbReference>
<organism evidence="12 13">
    <name type="scientific">Brevundimonas halotolerans</name>
    <dbReference type="NCBI Taxonomy" id="69670"/>
    <lineage>
        <taxon>Bacteria</taxon>
        <taxon>Pseudomonadati</taxon>
        <taxon>Pseudomonadota</taxon>
        <taxon>Alphaproteobacteria</taxon>
        <taxon>Caulobacterales</taxon>
        <taxon>Caulobacteraceae</taxon>
        <taxon>Brevundimonas</taxon>
    </lineage>
</organism>
<dbReference type="PRINTS" id="PR00885">
    <property type="entry name" value="BCTERIALGSPH"/>
</dbReference>
<keyword evidence="13" id="KW-1185">Reference proteome</keyword>
<dbReference type="GO" id="GO:0015628">
    <property type="term" value="P:protein secretion by the type II secretion system"/>
    <property type="evidence" value="ECO:0007669"/>
    <property type="project" value="InterPro"/>
</dbReference>
<keyword evidence="8" id="KW-0472">Membrane</keyword>
<gene>
    <name evidence="12" type="ORF">FHS65_001422</name>
</gene>
<keyword evidence="4" id="KW-0488">Methylation</keyword>
<dbReference type="PROSITE" id="PS00409">
    <property type="entry name" value="PROKAR_NTER_METHYL"/>
    <property type="match status" value="1"/>
</dbReference>
<dbReference type="InterPro" id="IPR012902">
    <property type="entry name" value="N_methyl_site"/>
</dbReference>
<evidence type="ECO:0000313" key="12">
    <source>
        <dbReference type="EMBL" id="MBB5660676.1"/>
    </source>
</evidence>
<dbReference type="Proteomes" id="UP000548978">
    <property type="component" value="Unassembled WGS sequence"/>
</dbReference>
<sequence length="156" mass="16566">MTPTSATGKADRARRAGFTLVEMMVTVAVIGLAATAVVLAAPDPTPRLPVEAERLAARLVRAREEAILTNRPVAVDIGAEGYGFRVRAEDGWTPLTEGPFKRVAWEEGTRVESAGGVEAVMFDPVGLAEPARLSLTRDRVRATVTVDLAGEVRLGS</sequence>
<dbReference type="EMBL" id="JACIJB010000004">
    <property type="protein sequence ID" value="MBB5660676.1"/>
    <property type="molecule type" value="Genomic_DNA"/>
</dbReference>
<evidence type="ECO:0000259" key="11">
    <source>
        <dbReference type="Pfam" id="PF12019"/>
    </source>
</evidence>
<evidence type="ECO:0000256" key="5">
    <source>
        <dbReference type="ARBA" id="ARBA00022519"/>
    </source>
</evidence>
<dbReference type="SUPFAM" id="SSF54523">
    <property type="entry name" value="Pili subunits"/>
    <property type="match status" value="1"/>
</dbReference>
<dbReference type="Pfam" id="PF07963">
    <property type="entry name" value="N_methyl"/>
    <property type="match status" value="1"/>
</dbReference>
<dbReference type="InterPro" id="IPR022346">
    <property type="entry name" value="T2SS_GspH"/>
</dbReference>
<dbReference type="InterPro" id="IPR045584">
    <property type="entry name" value="Pilin-like"/>
</dbReference>
<keyword evidence="7" id="KW-1133">Transmembrane helix</keyword>